<keyword evidence="2" id="KW-1185">Reference proteome</keyword>
<reference evidence="1 2" key="1">
    <citation type="journal article" date="2018" name="Sci. Rep.">
        <title>Genomic signatures of local adaptation to the degree of environmental predictability in rotifers.</title>
        <authorList>
            <person name="Franch-Gras L."/>
            <person name="Hahn C."/>
            <person name="Garcia-Roger E.M."/>
            <person name="Carmona M.J."/>
            <person name="Serra M."/>
            <person name="Gomez A."/>
        </authorList>
    </citation>
    <scope>NUCLEOTIDE SEQUENCE [LARGE SCALE GENOMIC DNA]</scope>
    <source>
        <strain evidence="1">HYR1</strain>
    </source>
</reference>
<accession>A0A3M7SKZ7</accession>
<evidence type="ECO:0000313" key="2">
    <source>
        <dbReference type="Proteomes" id="UP000276133"/>
    </source>
</evidence>
<proteinExistence type="predicted"/>
<organism evidence="1 2">
    <name type="scientific">Brachionus plicatilis</name>
    <name type="common">Marine rotifer</name>
    <name type="synonym">Brachionus muelleri</name>
    <dbReference type="NCBI Taxonomy" id="10195"/>
    <lineage>
        <taxon>Eukaryota</taxon>
        <taxon>Metazoa</taxon>
        <taxon>Spiralia</taxon>
        <taxon>Gnathifera</taxon>
        <taxon>Rotifera</taxon>
        <taxon>Eurotatoria</taxon>
        <taxon>Monogononta</taxon>
        <taxon>Pseudotrocha</taxon>
        <taxon>Ploima</taxon>
        <taxon>Brachionidae</taxon>
        <taxon>Brachionus</taxon>
    </lineage>
</organism>
<protein>
    <submittedName>
        <fullName evidence="1">Uncharacterized protein</fullName>
    </submittedName>
</protein>
<dbReference type="EMBL" id="REGN01001215">
    <property type="protein sequence ID" value="RNA36188.1"/>
    <property type="molecule type" value="Genomic_DNA"/>
</dbReference>
<dbReference type="Proteomes" id="UP000276133">
    <property type="component" value="Unassembled WGS sequence"/>
</dbReference>
<sequence>MPVLESNKTEKCKLAKVELSQDTEVMNSLSQVISDVYAFFVESKEFFVLVKINKNVLLMVLLYYKTVILRLIFFQGSLLECKPLQSENHLAYEQ</sequence>
<name>A0A3M7SKZ7_BRAPC</name>
<comment type="caution">
    <text evidence="1">The sequence shown here is derived from an EMBL/GenBank/DDBJ whole genome shotgun (WGS) entry which is preliminary data.</text>
</comment>
<dbReference type="AlphaFoldDB" id="A0A3M7SKZ7"/>
<gene>
    <name evidence="1" type="ORF">BpHYR1_029587</name>
</gene>
<evidence type="ECO:0000313" key="1">
    <source>
        <dbReference type="EMBL" id="RNA36188.1"/>
    </source>
</evidence>